<name>A0ACC0NDR8_RHOML</name>
<proteinExistence type="predicted"/>
<reference evidence="1" key="1">
    <citation type="submission" date="2022-02" db="EMBL/GenBank/DDBJ databases">
        <title>Plant Genome Project.</title>
        <authorList>
            <person name="Zhang R.-G."/>
        </authorList>
    </citation>
    <scope>NUCLEOTIDE SEQUENCE</scope>
    <source>
        <strain evidence="1">AT1</strain>
    </source>
</reference>
<keyword evidence="2" id="KW-1185">Reference proteome</keyword>
<organism evidence="1 2">
    <name type="scientific">Rhododendron molle</name>
    <name type="common">Chinese azalea</name>
    <name type="synonym">Azalea mollis</name>
    <dbReference type="NCBI Taxonomy" id="49168"/>
    <lineage>
        <taxon>Eukaryota</taxon>
        <taxon>Viridiplantae</taxon>
        <taxon>Streptophyta</taxon>
        <taxon>Embryophyta</taxon>
        <taxon>Tracheophyta</taxon>
        <taxon>Spermatophyta</taxon>
        <taxon>Magnoliopsida</taxon>
        <taxon>eudicotyledons</taxon>
        <taxon>Gunneridae</taxon>
        <taxon>Pentapetalae</taxon>
        <taxon>asterids</taxon>
        <taxon>Ericales</taxon>
        <taxon>Ericaceae</taxon>
        <taxon>Ericoideae</taxon>
        <taxon>Rhodoreae</taxon>
        <taxon>Rhododendron</taxon>
    </lineage>
</organism>
<accession>A0ACC0NDR8</accession>
<protein>
    <submittedName>
        <fullName evidence="1">Uncharacterized protein</fullName>
    </submittedName>
</protein>
<evidence type="ECO:0000313" key="1">
    <source>
        <dbReference type="EMBL" id="KAI8550944.1"/>
    </source>
</evidence>
<dbReference type="Proteomes" id="UP001062846">
    <property type="component" value="Chromosome 6"/>
</dbReference>
<evidence type="ECO:0000313" key="2">
    <source>
        <dbReference type="Proteomes" id="UP001062846"/>
    </source>
</evidence>
<sequence length="1487" mass="164720">MQRWWWWWQAMTGGRCHRRRKMMGRGADGGCGTEEKPCPIFRVPSKIPSKESDNFEEQTTTALDFYTQARKALCQRSPFDAEDAQVSSSSTVFTLPSGLASCFLSRHLDGRKRHKKSHSSGVEAKSSGAAGGGIEKPNKLNIWVETEEYFRELKVDDIDKLHEFWSLVFSDSHKSFSIPVMGNVVVVNEVNGVNANAVGSDCGVVVKEEEEVVVKDEKEEEEEVEHFMEVDSVGADILLQEEKGCSSSLQCSSGVEWLLGSKCKIHLTSERPSKKRKLLGGDAGLEKLLVACPVDGLSSLCHYCSLGDTGNQLNRLIVCSACNAAVHQRCYGVQDDVAASWLCSWCKQRNAVQSSDRPCLLCPKPGGALKPVGKRGVGNESGGCMEFAHLFCCQWMPEVYIQDMRLMEPVMNIEEIKQTRKKLICYLCKVKCGTCIRCSNGTCRTSFHPICAREARHRMEIWGKLGCDDVELRAFCSKHSEVQNGCSTQQSGDMSMTVASDSTITKDQLVTPTVNKPHKFKVGRKNGDKISVQIEATDLDVKKLGNAMLHGGLSDARSNSMLQPGCGNAQQPASTETLGRSLSDDVITSDSLDFTVILKKLIDRRKVNMKDVASEIGVPPDSLASMLADNCVVPDLRSKIVTWLKKHAYIGNLKKNLKVKIKSSFASKDGMGAAEGSDAVLVSESDSPEVVPVKSVPPRRRTKSNIRILKENKVICSSREKISDEEIIVDEADRGHLISEDASYTTKEVVFDVTKENLDHEVVHDSLDNSSPTHEGGRGQWDAISEQNVTSNSDPDNTLCSGVKNNIHDPIKAEAVFSSYIHPLVRNKMKIVQNVVLSSNAESECHGKFLSDSRGNICYGHICHLLYLAGSMDQEFSSLEASSSSGICEQRIERLDSCDISEFDGGKLEQLAKARNMGVLEMNPEDEVEGEIIFHQHRLLCNLVVRKSISDDLICKVVKGLPQEIDAIAKQKWDAVLVNQYLSELREAKKRGRKERRHKEAQAVLAAATAAAAASLRISSQRKDAPDEENLLKVNHSTGRPGLYSQQMPRAKETLSKLAVPRVSSQLKSDFGAISGFSKEHPRTCDICRRSETFLNQIVVCSSCKVAIHLDCYRSVKDSTGPWYCELCEDLLSSRSSGAPANTWEKPYFSPECGLCGGSAGAFRKSTDGQWVHAFCAEWVLEATFRRGQVNPVEGMESVLKGSDVCYICHRKQGVCIKCNYGHCQSTFHPTCARTASCYMNMKASGSKLQHKAYCEKHSSEQRAKAETQGHGVEELKSLKKIRVELERLRLLCERIIKREKVKRELVFCSHEELVAKRDAVALSALVRTPFFPTEVSSESATTSLRGSGSEAIHRSDDITIDSTVSGKRRIKIPMSMDSDQKTDDSSTSQNLFMQKPRERVSFAGKQIPHRPSFVASENLLDDGEKKSNGRKHTETFEKELVMTSDQASVKNQRLPKGFVYVPIRCLSKEKESDPDSYSGKPLERNG</sequence>
<dbReference type="EMBL" id="CM046393">
    <property type="protein sequence ID" value="KAI8550944.1"/>
    <property type="molecule type" value="Genomic_DNA"/>
</dbReference>
<gene>
    <name evidence="1" type="ORF">RHMOL_Rhmol06G0146000</name>
</gene>
<comment type="caution">
    <text evidence="1">The sequence shown here is derived from an EMBL/GenBank/DDBJ whole genome shotgun (WGS) entry which is preliminary data.</text>
</comment>